<feature type="transmembrane region" description="Helical" evidence="7">
    <location>
        <begin position="237"/>
        <end position="257"/>
    </location>
</feature>
<dbReference type="PANTHER" id="PTHR46641:SF2">
    <property type="entry name" value="FMRFAMIDE RECEPTOR"/>
    <property type="match status" value="1"/>
</dbReference>
<evidence type="ECO:0000256" key="3">
    <source>
        <dbReference type="ARBA" id="ARBA00022692"/>
    </source>
</evidence>
<evidence type="ECO:0000256" key="4">
    <source>
        <dbReference type="ARBA" id="ARBA00022989"/>
    </source>
</evidence>
<evidence type="ECO:0000256" key="6">
    <source>
        <dbReference type="SAM" id="MobiDB-lite"/>
    </source>
</evidence>
<dbReference type="Proteomes" id="UP000318571">
    <property type="component" value="Chromosome 5"/>
</dbReference>
<proteinExistence type="inferred from homology"/>
<name>A0A553PHA8_TIGCA</name>
<evidence type="ECO:0000256" key="1">
    <source>
        <dbReference type="ARBA" id="ARBA00004370"/>
    </source>
</evidence>
<evidence type="ECO:0000259" key="8">
    <source>
        <dbReference type="PROSITE" id="PS50262"/>
    </source>
</evidence>
<dbReference type="InterPro" id="IPR017452">
    <property type="entry name" value="GPCR_Rhodpsn_7TM"/>
</dbReference>
<dbReference type="SUPFAM" id="SSF81321">
    <property type="entry name" value="Family A G protein-coupled receptor-like"/>
    <property type="match status" value="1"/>
</dbReference>
<dbReference type="STRING" id="6832.A0A553PHA8"/>
<feature type="region of interest" description="Disordered" evidence="6">
    <location>
        <begin position="759"/>
        <end position="819"/>
    </location>
</feature>
<accession>A0A553PHA8</accession>
<evidence type="ECO:0000256" key="5">
    <source>
        <dbReference type="ARBA" id="ARBA00023136"/>
    </source>
</evidence>
<dbReference type="GO" id="GO:0004930">
    <property type="term" value="F:G protein-coupled receptor activity"/>
    <property type="evidence" value="ECO:0007669"/>
    <property type="project" value="InterPro"/>
</dbReference>
<reference evidence="9 10" key="1">
    <citation type="journal article" date="2018" name="Nat. Ecol. Evol.">
        <title>Genomic signatures of mitonuclear coevolution across populations of Tigriopus californicus.</title>
        <authorList>
            <person name="Barreto F.S."/>
            <person name="Watson E.T."/>
            <person name="Lima T.G."/>
            <person name="Willett C.S."/>
            <person name="Edmands S."/>
            <person name="Li W."/>
            <person name="Burton R.S."/>
        </authorList>
    </citation>
    <scope>NUCLEOTIDE SEQUENCE [LARGE SCALE GENOMIC DNA]</scope>
    <source>
        <strain evidence="9 10">San Diego</strain>
    </source>
</reference>
<feature type="domain" description="G-protein coupled receptors family 1 profile" evidence="8">
    <location>
        <begin position="138"/>
        <end position="640"/>
    </location>
</feature>
<keyword evidence="5 7" id="KW-0472">Membrane</keyword>
<evidence type="ECO:0000313" key="10">
    <source>
        <dbReference type="Proteomes" id="UP000318571"/>
    </source>
</evidence>
<keyword evidence="10" id="KW-1185">Reference proteome</keyword>
<dbReference type="AlphaFoldDB" id="A0A553PHA8"/>
<feature type="transmembrane region" description="Helical" evidence="7">
    <location>
        <begin position="197"/>
        <end position="217"/>
    </location>
</feature>
<dbReference type="Pfam" id="PF00001">
    <property type="entry name" value="7tm_1"/>
    <property type="match status" value="1"/>
</dbReference>
<dbReference type="GO" id="GO:0016020">
    <property type="term" value="C:membrane"/>
    <property type="evidence" value="ECO:0007669"/>
    <property type="project" value="UniProtKB-SubCell"/>
</dbReference>
<organism evidence="9 10">
    <name type="scientific">Tigriopus californicus</name>
    <name type="common">Marine copepod</name>
    <dbReference type="NCBI Taxonomy" id="6832"/>
    <lineage>
        <taxon>Eukaryota</taxon>
        <taxon>Metazoa</taxon>
        <taxon>Ecdysozoa</taxon>
        <taxon>Arthropoda</taxon>
        <taxon>Crustacea</taxon>
        <taxon>Multicrustacea</taxon>
        <taxon>Hexanauplia</taxon>
        <taxon>Copepoda</taxon>
        <taxon>Harpacticoida</taxon>
        <taxon>Harpacticidae</taxon>
        <taxon>Tigriopus</taxon>
    </lineage>
</organism>
<keyword evidence="3 7" id="KW-0812">Transmembrane</keyword>
<dbReference type="EMBL" id="VCGU01000004">
    <property type="protein sequence ID" value="TRY77068.1"/>
    <property type="molecule type" value="Genomic_DNA"/>
</dbReference>
<feature type="compositionally biased region" description="Polar residues" evidence="6">
    <location>
        <begin position="367"/>
        <end position="376"/>
    </location>
</feature>
<keyword evidence="4 7" id="KW-1133">Transmembrane helix</keyword>
<feature type="transmembrane region" description="Helical" evidence="7">
    <location>
        <begin position="570"/>
        <end position="591"/>
    </location>
</feature>
<dbReference type="PROSITE" id="PS50262">
    <property type="entry name" value="G_PROTEIN_RECEP_F1_2"/>
    <property type="match status" value="1"/>
</dbReference>
<comment type="caution">
    <text evidence="9">The sequence shown here is derived from an EMBL/GenBank/DDBJ whole genome shotgun (WGS) entry which is preliminary data.</text>
</comment>
<evidence type="ECO:0000256" key="2">
    <source>
        <dbReference type="ARBA" id="ARBA00010663"/>
    </source>
</evidence>
<dbReference type="OrthoDB" id="10011262at2759"/>
<dbReference type="PANTHER" id="PTHR46641">
    <property type="entry name" value="FMRFAMIDE RECEPTOR-RELATED"/>
    <property type="match status" value="1"/>
</dbReference>
<dbReference type="CDD" id="cd14978">
    <property type="entry name" value="7tmA_FMRFamide_R-like"/>
    <property type="match status" value="1"/>
</dbReference>
<feature type="transmembrane region" description="Helical" evidence="7">
    <location>
        <begin position="126"/>
        <end position="146"/>
    </location>
</feature>
<sequence length="819" mass="88889">MQLDSPEINNFFMNAMIPGMNDSSPDMLSGIAGLSSIAGGFDDAVLDGVVGVGVEALDYPDYVMDPTFDSNFSTIPTLSSPGTSPVDPFIAMTYDRLNCGHFTVLDKKLHFTTDVTETCRFWTEGVFSLVVAAFGLIGNVVSIWVLSVPEMRNSFNRLLLALAIIDCLFILPGILIYTSKAFAWKATWYNYAFPVFLYPFSEIALCSSIYMTVAIAVERYIGLCLPLRRLSRRPCTAKAYIIPVILIALLLNIPKFLESETVAVKTGGLFSNETKTKVRVTDLRTHPTYITYYWMWTRLLATGILPLVVLAILNSKIYLSIRQSKQQLRILAIRSALPMAILSKNAPSVPMSDLAKNKVNPPHGSEDPSTSIMGTNEESEEHGSNDSPRSQVAETTTEEGDEVENRSPLAQRLKSKQPLANGGSLHRIVIQRKAAQEELVNQNGHSPASPSVSGLGQRGVKLGRMVNGQLRQMQRSVSAFASGEPSTAFRKTLRLRRENQAPMLRSNSAAVTSASALSSRVNGHGSAFQSQLLTSSSNLATKGSATATGAGGGSGGGGGGAGANTNDIKLAPILFGVVIVFVLCNSLRVILNIYDFSVVDSIIDCEKKGVGRLPPSWILCSISVSHLLLMVNSSVNFLVYCVAGTRFRRVLVRKVRAGFRKLRKILTSRSKGSPFQSAPDVNRMQNGPRHVIGEARGLLQHDQRRNTTTTLLFTTNPCPTTLDIEPGIGAASASHHPVVRNNNISTRAASLRNEFLLEESETDPLSENGEGSIQVQVDSDSPRASTSPTHRHLHRQATKTNGSPPPFPLALKNSRETSI</sequence>
<feature type="region of interest" description="Disordered" evidence="6">
    <location>
        <begin position="350"/>
        <end position="420"/>
    </location>
</feature>
<evidence type="ECO:0000313" key="9">
    <source>
        <dbReference type="EMBL" id="TRY77068.1"/>
    </source>
</evidence>
<comment type="similarity">
    <text evidence="2">Belongs to the G-protein coupled receptor 1 family.</text>
</comment>
<feature type="transmembrane region" description="Helical" evidence="7">
    <location>
        <begin position="616"/>
        <end position="643"/>
    </location>
</feature>
<feature type="transmembrane region" description="Helical" evidence="7">
    <location>
        <begin position="158"/>
        <end position="177"/>
    </location>
</feature>
<dbReference type="Gene3D" id="1.20.1070.10">
    <property type="entry name" value="Rhodopsin 7-helix transmembrane proteins"/>
    <property type="match status" value="2"/>
</dbReference>
<comment type="subcellular location">
    <subcellularLocation>
        <location evidence="1">Membrane</location>
    </subcellularLocation>
</comment>
<evidence type="ECO:0000256" key="7">
    <source>
        <dbReference type="SAM" id="Phobius"/>
    </source>
</evidence>
<gene>
    <name evidence="9" type="ORF">TCAL_00022</name>
</gene>
<feature type="transmembrane region" description="Helical" evidence="7">
    <location>
        <begin position="293"/>
        <end position="313"/>
    </location>
</feature>
<feature type="compositionally biased region" description="Polar residues" evidence="6">
    <location>
        <begin position="385"/>
        <end position="395"/>
    </location>
</feature>
<feature type="compositionally biased region" description="Polar residues" evidence="6">
    <location>
        <begin position="765"/>
        <end position="788"/>
    </location>
</feature>
<dbReference type="InterPro" id="IPR052954">
    <property type="entry name" value="GPCR-Ligand_Int"/>
</dbReference>
<dbReference type="OMA" id="LACNDVI"/>
<dbReference type="InterPro" id="IPR000276">
    <property type="entry name" value="GPCR_Rhodpsn"/>
</dbReference>
<dbReference type="PRINTS" id="PR00237">
    <property type="entry name" value="GPCRRHODOPSN"/>
</dbReference>
<protein>
    <recommendedName>
        <fullName evidence="8">G-protein coupled receptors family 1 profile domain-containing protein</fullName>
    </recommendedName>
</protein>